<evidence type="ECO:0000313" key="1">
    <source>
        <dbReference type="EMBL" id="KAE9165443.1"/>
    </source>
</evidence>
<sequence length="87" mass="9599">MALIGLFGQGILARTALGTERSYAFKCHRDKGTFATVGCDGVVNLSDGAKKKRITHLRQYPTTIAAMDFNLTTTDRHPNDTIFLRLV</sequence>
<organism evidence="1 2">
    <name type="scientific">Phytophthora fragariae</name>
    <dbReference type="NCBI Taxonomy" id="53985"/>
    <lineage>
        <taxon>Eukaryota</taxon>
        <taxon>Sar</taxon>
        <taxon>Stramenopiles</taxon>
        <taxon>Oomycota</taxon>
        <taxon>Peronosporomycetes</taxon>
        <taxon>Peronosporales</taxon>
        <taxon>Peronosporaceae</taxon>
        <taxon>Phytophthora</taxon>
    </lineage>
</organism>
<gene>
    <name evidence="1" type="ORF">PF004_g29498</name>
</gene>
<proteinExistence type="predicted"/>
<dbReference type="InterPro" id="IPR015943">
    <property type="entry name" value="WD40/YVTN_repeat-like_dom_sf"/>
</dbReference>
<protein>
    <submittedName>
        <fullName evidence="1">Uncharacterized protein</fullName>
    </submittedName>
</protein>
<dbReference type="Proteomes" id="UP000476176">
    <property type="component" value="Unassembled WGS sequence"/>
</dbReference>
<dbReference type="Gene3D" id="2.130.10.10">
    <property type="entry name" value="YVTN repeat-like/Quinoprotein amine dehydrogenase"/>
    <property type="match status" value="1"/>
</dbReference>
<dbReference type="AlphaFoldDB" id="A0A6G0MFJ9"/>
<evidence type="ECO:0000313" key="2">
    <source>
        <dbReference type="Proteomes" id="UP000476176"/>
    </source>
</evidence>
<comment type="caution">
    <text evidence="1">The sequence shown here is derived from an EMBL/GenBank/DDBJ whole genome shotgun (WGS) entry which is preliminary data.</text>
</comment>
<accession>A0A6G0MFJ9</accession>
<name>A0A6G0MFJ9_9STRA</name>
<reference evidence="1 2" key="1">
    <citation type="submission" date="2018-09" db="EMBL/GenBank/DDBJ databases">
        <title>Genomic investigation of the strawberry pathogen Phytophthora fragariae indicates pathogenicity is determined by transcriptional variation in three key races.</title>
        <authorList>
            <person name="Adams T.M."/>
            <person name="Armitage A.D."/>
            <person name="Sobczyk M.K."/>
            <person name="Bates H.J."/>
            <person name="Dunwell J.M."/>
            <person name="Nellist C.F."/>
            <person name="Harrison R.J."/>
        </authorList>
    </citation>
    <scope>NUCLEOTIDE SEQUENCE [LARGE SCALE GENOMIC DNA]</scope>
    <source>
        <strain evidence="1 2">BC-23</strain>
    </source>
</reference>
<dbReference type="EMBL" id="QXGC01005396">
    <property type="protein sequence ID" value="KAE9165443.1"/>
    <property type="molecule type" value="Genomic_DNA"/>
</dbReference>